<dbReference type="InterPro" id="IPR011990">
    <property type="entry name" value="TPR-like_helical_dom_sf"/>
</dbReference>
<name>A0A370WSA9_9GAMM</name>
<sequence>MNTVAADSANHASEQDIRRIRQLQAEGQYADALHAAEALLVSAPDHYEVLYVIARSQRYLGQIDAALKTLTQLEQQRPQYSRLHEERGHCYVVMRDAPRAIDALLRAVNLNPALPSSWNLLQGLYRMIGDATTAATAASHVATLGRLAPEVVRATSHFSDGEFDSAEQIIRPYLLKVGNDVEGMRLLARIGLAREVLDDAEILLDAVLKIAPDYRAARYDYACVLFERHLYQRACEQIEQLLAADPHHPDYRTLYASASVGLGEHDRAIALYRALLKELPGAADVHLSMAHSLKTQGKQAEAIDAYRAATAARPDFGDAYWSLANLKTYRFADDEVARMQAEEASPAISLGDRYHLCFALGKAFEDRGDYAQSWHYYEQGNALKRSESRYRPEIIETNTRRQIDICTRAFMAERADVGDASADPIFIVGLPRAGSTLLEQILASHSQVEGTQELADIPRIVLDLQGRDPNLDDPRYPGVLADMQPDDFRTLGEKYLHDTRIYRSGKPYFIDKMPNNFRHLGLIHLMLPNAKIIDARREPMACCFSNLKQLFATGQEFTYSIDDIARYYRTYLDLMQHWNRVLPGRVLRVHHEDVVDDLEGNVRRILDFCGLPFEPGCLQFHKTERSVRTASSEQVRRPIFRDGIDQWTHYAAHLGPLKQTLADALERYRDPR</sequence>
<dbReference type="Pfam" id="PF13432">
    <property type="entry name" value="TPR_16"/>
    <property type="match status" value="2"/>
</dbReference>
<reference evidence="3 4" key="1">
    <citation type="submission" date="2018-07" db="EMBL/GenBank/DDBJ databases">
        <title>Dyella monticola sp. nov. and Dyella psychrodurans sp. nov. isolated from monsoon evergreen broad-leaved forest soil of Dinghu Mountain, China.</title>
        <authorList>
            <person name="Gao Z."/>
            <person name="Qiu L."/>
        </authorList>
    </citation>
    <scope>NUCLEOTIDE SEQUENCE [LARGE SCALE GENOMIC DNA]</scope>
    <source>
        <strain evidence="3 4">4G-K06</strain>
    </source>
</reference>
<evidence type="ECO:0000256" key="1">
    <source>
        <dbReference type="ARBA" id="ARBA00022679"/>
    </source>
</evidence>
<proteinExistence type="predicted"/>
<dbReference type="PANTHER" id="PTHR12788:SF10">
    <property type="entry name" value="PROTEIN-TYROSINE SULFOTRANSFERASE"/>
    <property type="match status" value="1"/>
</dbReference>
<keyword evidence="2" id="KW-0802">TPR repeat</keyword>
<keyword evidence="1 3" id="KW-0808">Transferase</keyword>
<dbReference type="InterPro" id="IPR027417">
    <property type="entry name" value="P-loop_NTPase"/>
</dbReference>
<dbReference type="OrthoDB" id="9766687at2"/>
<dbReference type="PANTHER" id="PTHR12788">
    <property type="entry name" value="PROTEIN-TYROSINE SULFOTRANSFERASE 2"/>
    <property type="match status" value="1"/>
</dbReference>
<evidence type="ECO:0000313" key="4">
    <source>
        <dbReference type="Proteomes" id="UP000254258"/>
    </source>
</evidence>
<dbReference type="PROSITE" id="PS50005">
    <property type="entry name" value="TPR"/>
    <property type="match status" value="1"/>
</dbReference>
<evidence type="ECO:0000256" key="2">
    <source>
        <dbReference type="PROSITE-ProRule" id="PRU00339"/>
    </source>
</evidence>
<dbReference type="Gene3D" id="3.40.50.300">
    <property type="entry name" value="P-loop containing nucleotide triphosphate hydrolases"/>
    <property type="match status" value="1"/>
</dbReference>
<dbReference type="Proteomes" id="UP000254258">
    <property type="component" value="Unassembled WGS sequence"/>
</dbReference>
<organism evidence="3 4">
    <name type="scientific">Dyella monticola</name>
    <dbReference type="NCBI Taxonomy" id="1927958"/>
    <lineage>
        <taxon>Bacteria</taxon>
        <taxon>Pseudomonadati</taxon>
        <taxon>Pseudomonadota</taxon>
        <taxon>Gammaproteobacteria</taxon>
        <taxon>Lysobacterales</taxon>
        <taxon>Rhodanobacteraceae</taxon>
        <taxon>Dyella</taxon>
    </lineage>
</organism>
<protein>
    <submittedName>
        <fullName evidence="3">Sulfotransferase family protein</fullName>
    </submittedName>
</protein>
<dbReference type="InterPro" id="IPR026634">
    <property type="entry name" value="TPST-like"/>
</dbReference>
<accession>A0A370WSA9</accession>
<feature type="repeat" description="TPR" evidence="2">
    <location>
        <begin position="81"/>
        <end position="114"/>
    </location>
</feature>
<dbReference type="SUPFAM" id="SSF48452">
    <property type="entry name" value="TPR-like"/>
    <property type="match status" value="2"/>
</dbReference>
<keyword evidence="4" id="KW-1185">Reference proteome</keyword>
<dbReference type="Pfam" id="PF13469">
    <property type="entry name" value="Sulfotransfer_3"/>
    <property type="match status" value="1"/>
</dbReference>
<dbReference type="SMART" id="SM00028">
    <property type="entry name" value="TPR"/>
    <property type="match status" value="7"/>
</dbReference>
<comment type="caution">
    <text evidence="3">The sequence shown here is derived from an EMBL/GenBank/DDBJ whole genome shotgun (WGS) entry which is preliminary data.</text>
</comment>
<gene>
    <name evidence="3" type="ORF">DWU98_20570</name>
</gene>
<dbReference type="SUPFAM" id="SSF52540">
    <property type="entry name" value="P-loop containing nucleoside triphosphate hydrolases"/>
    <property type="match status" value="1"/>
</dbReference>
<dbReference type="InterPro" id="IPR019734">
    <property type="entry name" value="TPR_rpt"/>
</dbReference>
<evidence type="ECO:0000313" key="3">
    <source>
        <dbReference type="EMBL" id="RDS78917.1"/>
    </source>
</evidence>
<dbReference type="EMBL" id="QRBE01000020">
    <property type="protein sequence ID" value="RDS78917.1"/>
    <property type="molecule type" value="Genomic_DNA"/>
</dbReference>
<dbReference type="AlphaFoldDB" id="A0A370WSA9"/>
<dbReference type="GO" id="GO:0008476">
    <property type="term" value="F:protein-tyrosine sulfotransferase activity"/>
    <property type="evidence" value="ECO:0007669"/>
    <property type="project" value="InterPro"/>
</dbReference>
<dbReference type="Gene3D" id="1.25.40.10">
    <property type="entry name" value="Tetratricopeptide repeat domain"/>
    <property type="match status" value="2"/>
</dbReference>
<dbReference type="RefSeq" id="WP_115497474.1">
    <property type="nucleotide sequence ID" value="NZ_QRBE01000020.1"/>
</dbReference>
<dbReference type="Pfam" id="PF14559">
    <property type="entry name" value="TPR_19"/>
    <property type="match status" value="1"/>
</dbReference>